<dbReference type="PANTHER" id="PTHR10159">
    <property type="entry name" value="DUAL SPECIFICITY PROTEIN PHOSPHATASE"/>
    <property type="match status" value="1"/>
</dbReference>
<dbReference type="PROSITE" id="PS50056">
    <property type="entry name" value="TYR_PHOSPHATASE_2"/>
    <property type="match status" value="1"/>
</dbReference>
<keyword evidence="6" id="KW-1185">Reference proteome</keyword>
<dbReference type="Gene3D" id="3.90.190.10">
    <property type="entry name" value="Protein tyrosine phosphatase superfamily"/>
    <property type="match status" value="1"/>
</dbReference>
<accession>Q287P5</accession>
<dbReference type="InterPro" id="IPR000387">
    <property type="entry name" value="Tyr_Pase_dom"/>
</dbReference>
<dbReference type="CDD" id="cd14498">
    <property type="entry name" value="DSP"/>
    <property type="match status" value="1"/>
</dbReference>
<dbReference type="InterPro" id="IPR016130">
    <property type="entry name" value="Tyr_Pase_AS"/>
</dbReference>
<sequence length="170" mass="20210">MNKERTMHTNTKLVRLQDGTIVNVSQITERLFLGGIVYDENLLRRFIEENNIKAIVSVWDDDRLKVERFGIPASDYLYICIHDNQLADIMQHFEETYKFLHQKAHVEQKNVYVHCHAGVSRSASIIIYYCMRHYHISLAEAYRMVDERRRIRPNDSFVRQLEMAESSLEF</sequence>
<feature type="domain" description="Tyrosine specific protein phosphatases" evidence="4">
    <location>
        <begin position="91"/>
        <end position="149"/>
    </location>
</feature>
<dbReference type="InterPro" id="IPR029021">
    <property type="entry name" value="Prot-tyrosine_phosphatase-like"/>
</dbReference>
<evidence type="ECO:0000313" key="5">
    <source>
        <dbReference type="EMBL" id="AAZ38193.1"/>
    </source>
</evidence>
<protein>
    <submittedName>
        <fullName evidence="5">PTP-2</fullName>
    </submittedName>
</protein>
<evidence type="ECO:0000259" key="4">
    <source>
        <dbReference type="PROSITE" id="PS50056"/>
    </source>
</evidence>
<dbReference type="GO" id="GO:0004721">
    <property type="term" value="F:phosphoprotein phosphatase activity"/>
    <property type="evidence" value="ECO:0007669"/>
    <property type="project" value="UniProtKB-KW"/>
</dbReference>
<dbReference type="PANTHER" id="PTHR10159:SF519">
    <property type="entry name" value="DUAL SPECIFICITY PROTEIN PHOSPHATASE MPK3"/>
    <property type="match status" value="1"/>
</dbReference>
<dbReference type="PROSITE" id="PS50054">
    <property type="entry name" value="TYR_PHOSPHATASE_DUAL"/>
    <property type="match status" value="1"/>
</dbReference>
<evidence type="ECO:0000259" key="3">
    <source>
        <dbReference type="PROSITE" id="PS50054"/>
    </source>
</evidence>
<evidence type="ECO:0000313" key="6">
    <source>
        <dbReference type="Proteomes" id="UP000204644"/>
    </source>
</evidence>
<dbReference type="SMART" id="SM00195">
    <property type="entry name" value="DSPc"/>
    <property type="match status" value="1"/>
</dbReference>
<reference evidence="6" key="1">
    <citation type="journal article" date="2005" name="J. Invertebr. Pathol.">
        <title>Molecular characterization of Agrotis segetum nucleopolyhedrovirus from Poland.</title>
        <authorList>
            <person name="Jakubowska A."/>
            <person name="van Oers M.M."/>
            <person name="Ziemnicka J."/>
            <person name="Lipa J.J."/>
            <person name="Vlak J.M."/>
        </authorList>
    </citation>
    <scope>NUCLEOTIDE SEQUENCE [LARGE SCALE GENOMIC DNA]</scope>
</reference>
<feature type="domain" description="Tyrosine-protein phosphatase" evidence="3">
    <location>
        <begin position="23"/>
        <end position="170"/>
    </location>
</feature>
<evidence type="ECO:0000256" key="1">
    <source>
        <dbReference type="ARBA" id="ARBA00022801"/>
    </source>
</evidence>
<proteinExistence type="predicted"/>
<dbReference type="InterPro" id="IPR000340">
    <property type="entry name" value="Dual-sp_phosphatase_cat-dom"/>
</dbReference>
<dbReference type="SUPFAM" id="SSF52799">
    <property type="entry name" value="(Phosphotyrosine protein) phosphatases II"/>
    <property type="match status" value="1"/>
</dbReference>
<keyword evidence="2" id="KW-0904">Protein phosphatase</keyword>
<dbReference type="GeneID" id="3974291"/>
<dbReference type="KEGG" id="vg:3974291"/>
<reference evidence="5 6" key="2">
    <citation type="journal article" date="2006" name="J. Gen. Virol.">
        <title>Genome sequence of an enhancin gene-rich nucleopolyhedrovirus (NPV) from Agrotis segetum: collinearity with Spodoptera exigua multiple NPV.</title>
        <authorList>
            <person name="Jakubowska A.K."/>
            <person name="Peters S.A."/>
            <person name="Ziemnicka J."/>
            <person name="Vlak J.M."/>
            <person name="van Oers M.M."/>
        </authorList>
    </citation>
    <scope>NUCLEOTIDE SEQUENCE [LARGE SCALE GENOMIC DNA]</scope>
</reference>
<dbReference type="InterPro" id="IPR020422">
    <property type="entry name" value="TYR_PHOSPHATASE_DUAL_dom"/>
</dbReference>
<organism evidence="5 6">
    <name type="scientific">Agrotis segetum nuclear polyhedrosis virus</name>
    <name type="common">AsNPV</name>
    <dbReference type="NCBI Taxonomy" id="1962501"/>
    <lineage>
        <taxon>Viruses</taxon>
        <taxon>Viruses incertae sedis</taxon>
        <taxon>Naldaviricetes</taxon>
        <taxon>Lefavirales</taxon>
        <taxon>Baculoviridae</taxon>
        <taxon>Alphabaculovirus</taxon>
        <taxon>Alphabaculovirus agsegetum</taxon>
    </lineage>
</organism>
<dbReference type="EMBL" id="DQ123841">
    <property type="protein sequence ID" value="AAZ38193.1"/>
    <property type="molecule type" value="Genomic_DNA"/>
</dbReference>
<evidence type="ECO:0000256" key="2">
    <source>
        <dbReference type="ARBA" id="ARBA00022912"/>
    </source>
</evidence>
<dbReference type="PROSITE" id="PS00383">
    <property type="entry name" value="TYR_PHOSPHATASE_1"/>
    <property type="match status" value="1"/>
</dbReference>
<dbReference type="Pfam" id="PF00782">
    <property type="entry name" value="DSPc"/>
    <property type="match status" value="1"/>
</dbReference>
<dbReference type="OrthoDB" id="12612at10239"/>
<dbReference type="Proteomes" id="UP000204644">
    <property type="component" value="Segment"/>
</dbReference>
<organismHost>
    <name type="scientific">Lepidoptera</name>
    <name type="common">moths &amp; butterflies</name>
    <dbReference type="NCBI Taxonomy" id="7088"/>
</organismHost>
<dbReference type="RefSeq" id="YP_529697.1">
    <property type="nucleotide sequence ID" value="NC_007921.1"/>
</dbReference>
<name>Q287P5_NPVAS</name>
<keyword evidence="1" id="KW-0378">Hydrolase</keyword>